<dbReference type="SUPFAM" id="SSF46689">
    <property type="entry name" value="Homeodomain-like"/>
    <property type="match status" value="1"/>
</dbReference>
<sequence>MPWSEIAHHCGYADQQHLNRDFRALAGCTPTDFTGRPGRGSPDCGLPPRVPRSEPDRRP</sequence>
<name>A0ABY8Y2M2_9PSEU</name>
<accession>A0ABY8Y2M2</accession>
<evidence type="ECO:0000313" key="5">
    <source>
        <dbReference type="EMBL" id="WIV62254.1"/>
    </source>
</evidence>
<dbReference type="Pfam" id="PF00165">
    <property type="entry name" value="HTH_AraC"/>
    <property type="match status" value="1"/>
</dbReference>
<evidence type="ECO:0000256" key="3">
    <source>
        <dbReference type="SAM" id="MobiDB-lite"/>
    </source>
</evidence>
<evidence type="ECO:0000256" key="2">
    <source>
        <dbReference type="ARBA" id="ARBA00023163"/>
    </source>
</evidence>
<reference evidence="5 6" key="1">
    <citation type="submission" date="2023-06" db="EMBL/GenBank/DDBJ databases">
        <authorList>
            <person name="Oyuntsetseg B."/>
            <person name="Kim S.B."/>
        </authorList>
    </citation>
    <scope>NUCLEOTIDE SEQUENCE [LARGE SCALE GENOMIC DNA]</scope>
    <source>
        <strain evidence="5 6">2-2</strain>
    </source>
</reference>
<keyword evidence="2" id="KW-0804">Transcription</keyword>
<evidence type="ECO:0000313" key="6">
    <source>
        <dbReference type="Proteomes" id="UP001227101"/>
    </source>
</evidence>
<dbReference type="InterPro" id="IPR009057">
    <property type="entry name" value="Homeodomain-like_sf"/>
</dbReference>
<dbReference type="EMBL" id="CP127173">
    <property type="protein sequence ID" value="WIV62254.1"/>
    <property type="molecule type" value="Genomic_DNA"/>
</dbReference>
<dbReference type="Proteomes" id="UP001227101">
    <property type="component" value="Chromosome"/>
</dbReference>
<keyword evidence="1" id="KW-0805">Transcription regulation</keyword>
<dbReference type="PROSITE" id="PS01124">
    <property type="entry name" value="HTH_ARAC_FAMILY_2"/>
    <property type="match status" value="1"/>
</dbReference>
<keyword evidence="6" id="KW-1185">Reference proteome</keyword>
<evidence type="ECO:0000259" key="4">
    <source>
        <dbReference type="PROSITE" id="PS01124"/>
    </source>
</evidence>
<feature type="region of interest" description="Disordered" evidence="3">
    <location>
        <begin position="31"/>
        <end position="59"/>
    </location>
</feature>
<feature type="domain" description="HTH araC/xylS-type" evidence="4">
    <location>
        <begin position="1"/>
        <end position="36"/>
    </location>
</feature>
<dbReference type="Gene3D" id="1.10.10.60">
    <property type="entry name" value="Homeodomain-like"/>
    <property type="match status" value="1"/>
</dbReference>
<dbReference type="RefSeq" id="WP_285459964.1">
    <property type="nucleotide sequence ID" value="NZ_CP127173.1"/>
</dbReference>
<organism evidence="5 6">
    <name type="scientific">Amycolatopsis nalaikhensis</name>
    <dbReference type="NCBI Taxonomy" id="715472"/>
    <lineage>
        <taxon>Bacteria</taxon>
        <taxon>Bacillati</taxon>
        <taxon>Actinomycetota</taxon>
        <taxon>Actinomycetes</taxon>
        <taxon>Pseudonocardiales</taxon>
        <taxon>Pseudonocardiaceae</taxon>
        <taxon>Amycolatopsis</taxon>
    </lineage>
</organism>
<evidence type="ECO:0000256" key="1">
    <source>
        <dbReference type="ARBA" id="ARBA00023015"/>
    </source>
</evidence>
<protein>
    <submittedName>
        <fullName evidence="5">AraC family transcriptional regulator</fullName>
    </submittedName>
</protein>
<gene>
    <name evidence="5" type="ORF">QP939_41410</name>
</gene>
<proteinExistence type="predicted"/>
<dbReference type="InterPro" id="IPR018060">
    <property type="entry name" value="HTH_AraC"/>
</dbReference>